<dbReference type="InterPro" id="IPR016181">
    <property type="entry name" value="Acyl_CoA_acyltransferase"/>
</dbReference>
<dbReference type="PROSITE" id="PS51186">
    <property type="entry name" value="GNAT"/>
    <property type="match status" value="1"/>
</dbReference>
<evidence type="ECO:0000256" key="2">
    <source>
        <dbReference type="ARBA" id="ARBA00023315"/>
    </source>
</evidence>
<dbReference type="PANTHER" id="PTHR43877:SF2">
    <property type="entry name" value="AMINOALKYLPHOSPHONATE N-ACETYLTRANSFERASE-RELATED"/>
    <property type="match status" value="1"/>
</dbReference>
<dbReference type="eggNOG" id="COG0456">
    <property type="taxonomic scope" value="Bacteria"/>
</dbReference>
<evidence type="ECO:0000256" key="1">
    <source>
        <dbReference type="ARBA" id="ARBA00022679"/>
    </source>
</evidence>
<evidence type="ECO:0000313" key="4">
    <source>
        <dbReference type="EMBL" id="EAR30799.1"/>
    </source>
</evidence>
<evidence type="ECO:0000313" key="5">
    <source>
        <dbReference type="Proteomes" id="UP000006201"/>
    </source>
</evidence>
<dbReference type="InterPro" id="IPR050832">
    <property type="entry name" value="Bact_Acetyltransf"/>
</dbReference>
<sequence>MTSNIVISPAVKADLPFIYQLDQVSFTGEGYPAFFLRQAFDCWRNHFWVIKQEDDVIAYLLLVPSSETKGDGWILSLAVSEHARGQGLAKQLIQHAIDHATDFQRLLLTVSPDNLAALALYQQFGFTEIEQEYDYFEPGDCRSILGLTL</sequence>
<proteinExistence type="predicted"/>
<dbReference type="InterPro" id="IPR000182">
    <property type="entry name" value="GNAT_dom"/>
</dbReference>
<dbReference type="Gene3D" id="3.40.630.30">
    <property type="match status" value="1"/>
</dbReference>
<keyword evidence="1 4" id="KW-0808">Transferase</keyword>
<dbReference type="CDD" id="cd04301">
    <property type="entry name" value="NAT_SF"/>
    <property type="match status" value="1"/>
</dbReference>
<dbReference type="Proteomes" id="UP000006201">
    <property type="component" value="Unassembled WGS sequence"/>
</dbReference>
<evidence type="ECO:0000259" key="3">
    <source>
        <dbReference type="PROSITE" id="PS51186"/>
    </source>
</evidence>
<keyword evidence="5" id="KW-1185">Reference proteome</keyword>
<dbReference type="RefSeq" id="WP_009837096.1">
    <property type="nucleotide sequence ID" value="NZ_AAOH01000001.1"/>
</dbReference>
<dbReference type="Pfam" id="PF00583">
    <property type="entry name" value="Acetyltransf_1"/>
    <property type="match status" value="1"/>
</dbReference>
<dbReference type="OrthoDB" id="9796919at2"/>
<accession>A4C5G7</accession>
<dbReference type="GO" id="GO:0016747">
    <property type="term" value="F:acyltransferase activity, transferring groups other than amino-acyl groups"/>
    <property type="evidence" value="ECO:0007669"/>
    <property type="project" value="InterPro"/>
</dbReference>
<dbReference type="SUPFAM" id="SSF55729">
    <property type="entry name" value="Acyl-CoA N-acyltransferases (Nat)"/>
    <property type="match status" value="1"/>
</dbReference>
<feature type="domain" description="N-acetyltransferase" evidence="3">
    <location>
        <begin position="5"/>
        <end position="148"/>
    </location>
</feature>
<organism evidence="4 5">
    <name type="scientific">Pseudoalteromonas tunicata D2</name>
    <dbReference type="NCBI Taxonomy" id="87626"/>
    <lineage>
        <taxon>Bacteria</taxon>
        <taxon>Pseudomonadati</taxon>
        <taxon>Pseudomonadota</taxon>
        <taxon>Gammaproteobacteria</taxon>
        <taxon>Alteromonadales</taxon>
        <taxon>Pseudoalteromonadaceae</taxon>
        <taxon>Pseudoalteromonas</taxon>
    </lineage>
</organism>
<gene>
    <name evidence="4" type="ORF">PTD2_04481</name>
</gene>
<keyword evidence="2" id="KW-0012">Acyltransferase</keyword>
<dbReference type="EMBL" id="AAOH01000001">
    <property type="protein sequence ID" value="EAR30799.1"/>
    <property type="molecule type" value="Genomic_DNA"/>
</dbReference>
<comment type="caution">
    <text evidence="4">The sequence shown here is derived from an EMBL/GenBank/DDBJ whole genome shotgun (WGS) entry which is preliminary data.</text>
</comment>
<dbReference type="STRING" id="87626.PTD2_04481"/>
<dbReference type="HOGENOM" id="CLU_013985_23_0_6"/>
<protein>
    <submittedName>
        <fullName evidence="4">Ribosomal-protein-alanine acetyltransferase</fullName>
    </submittedName>
</protein>
<dbReference type="PANTHER" id="PTHR43877">
    <property type="entry name" value="AMINOALKYLPHOSPHONATE N-ACETYLTRANSFERASE-RELATED-RELATED"/>
    <property type="match status" value="1"/>
</dbReference>
<name>A4C5G7_9GAMM</name>
<dbReference type="AlphaFoldDB" id="A4C5G7"/>
<reference evidence="4 5" key="1">
    <citation type="submission" date="2006-02" db="EMBL/GenBank/DDBJ databases">
        <authorList>
            <person name="Moran M.A."/>
            <person name="Kjelleberg S."/>
            <person name="Egan S."/>
            <person name="Saunders N."/>
            <person name="Thomas T."/>
            <person name="Ferriera S."/>
            <person name="Johnson J."/>
            <person name="Kravitz S."/>
            <person name="Halpern A."/>
            <person name="Remington K."/>
            <person name="Beeson K."/>
            <person name="Tran B."/>
            <person name="Rogers Y.-H."/>
            <person name="Friedman R."/>
            <person name="Venter J.C."/>
        </authorList>
    </citation>
    <scope>NUCLEOTIDE SEQUENCE [LARGE SCALE GENOMIC DNA]</scope>
    <source>
        <strain evidence="4 5">D2</strain>
    </source>
</reference>